<keyword evidence="4" id="KW-1185">Reference proteome</keyword>
<evidence type="ECO:0000259" key="2">
    <source>
        <dbReference type="PROSITE" id="PS50097"/>
    </source>
</evidence>
<dbReference type="Gene3D" id="3.30.710.10">
    <property type="entry name" value="Potassium Channel Kv1.1, Chain A"/>
    <property type="match status" value="1"/>
</dbReference>
<gene>
    <name evidence="3" type="ORF">WOLCODRAFT_99816</name>
</gene>
<dbReference type="InterPro" id="IPR011333">
    <property type="entry name" value="SKP1/BTB/POZ_sf"/>
</dbReference>
<dbReference type="AlphaFoldDB" id="A0A2H3JFX3"/>
<evidence type="ECO:0000313" key="4">
    <source>
        <dbReference type="Proteomes" id="UP000218811"/>
    </source>
</evidence>
<accession>A0A2H3JFX3</accession>
<evidence type="ECO:0000313" key="3">
    <source>
        <dbReference type="EMBL" id="PCH41086.1"/>
    </source>
</evidence>
<sequence length="280" mass="31584">MSERRNATINTAIANGQPPPQYFHGHGRKFPEFLPPSVCKDAGQSREKLETTTLTGQKHHQEFYFEDGNVVILVEDTLYKLYRSLLEKYSTVFHEMWAMPPPPESTEGTTDDDPIVLHGISVADFNIFLQLLYPSVQRSFEATTDEEWMSSCNQGNRWGVTTLPSATADKLKAPPMNPVTRIVLWAQFGLDRNALVPAYSALIARPQSLTAEEAYKIGTNDVAKLTEARNMLHAIEQEPTRRPGHVHAAVMPYNNPSIRNHRILAIVKRVFGIPQEPHVR</sequence>
<dbReference type="InterPro" id="IPR000210">
    <property type="entry name" value="BTB/POZ_dom"/>
</dbReference>
<evidence type="ECO:0000256" key="1">
    <source>
        <dbReference type="SAM" id="MobiDB-lite"/>
    </source>
</evidence>
<name>A0A2H3JFX3_WOLCO</name>
<dbReference type="Proteomes" id="UP000218811">
    <property type="component" value="Unassembled WGS sequence"/>
</dbReference>
<dbReference type="CDD" id="cd18186">
    <property type="entry name" value="BTB_POZ_ZBTB_KLHL-like"/>
    <property type="match status" value="1"/>
</dbReference>
<reference evidence="3 4" key="1">
    <citation type="journal article" date="2012" name="Science">
        <title>The Paleozoic origin of enzymatic lignin decomposition reconstructed from 31 fungal genomes.</title>
        <authorList>
            <person name="Floudas D."/>
            <person name="Binder M."/>
            <person name="Riley R."/>
            <person name="Barry K."/>
            <person name="Blanchette R.A."/>
            <person name="Henrissat B."/>
            <person name="Martinez A.T."/>
            <person name="Otillar R."/>
            <person name="Spatafora J.W."/>
            <person name="Yadav J.S."/>
            <person name="Aerts A."/>
            <person name="Benoit I."/>
            <person name="Boyd A."/>
            <person name="Carlson A."/>
            <person name="Copeland A."/>
            <person name="Coutinho P.M."/>
            <person name="de Vries R.P."/>
            <person name="Ferreira P."/>
            <person name="Findley K."/>
            <person name="Foster B."/>
            <person name="Gaskell J."/>
            <person name="Glotzer D."/>
            <person name="Gorecki P."/>
            <person name="Heitman J."/>
            <person name="Hesse C."/>
            <person name="Hori C."/>
            <person name="Igarashi K."/>
            <person name="Jurgens J.A."/>
            <person name="Kallen N."/>
            <person name="Kersten P."/>
            <person name="Kohler A."/>
            <person name="Kuees U."/>
            <person name="Kumar T.K.A."/>
            <person name="Kuo A."/>
            <person name="LaButti K."/>
            <person name="Larrondo L.F."/>
            <person name="Lindquist E."/>
            <person name="Ling A."/>
            <person name="Lombard V."/>
            <person name="Lucas S."/>
            <person name="Lundell T."/>
            <person name="Martin R."/>
            <person name="McLaughlin D.J."/>
            <person name="Morgenstern I."/>
            <person name="Morin E."/>
            <person name="Murat C."/>
            <person name="Nagy L.G."/>
            <person name="Nolan M."/>
            <person name="Ohm R.A."/>
            <person name="Patyshakuliyeva A."/>
            <person name="Rokas A."/>
            <person name="Ruiz-Duenas F.J."/>
            <person name="Sabat G."/>
            <person name="Salamov A."/>
            <person name="Samejima M."/>
            <person name="Schmutz J."/>
            <person name="Slot J.C."/>
            <person name="St John F."/>
            <person name="Stenlid J."/>
            <person name="Sun H."/>
            <person name="Sun S."/>
            <person name="Syed K."/>
            <person name="Tsang A."/>
            <person name="Wiebenga A."/>
            <person name="Young D."/>
            <person name="Pisabarro A."/>
            <person name="Eastwood D.C."/>
            <person name="Martin F."/>
            <person name="Cullen D."/>
            <person name="Grigoriev I.V."/>
            <person name="Hibbett D.S."/>
        </authorList>
    </citation>
    <scope>NUCLEOTIDE SEQUENCE [LARGE SCALE GENOMIC DNA]</scope>
    <source>
        <strain evidence="3 4">MD-104</strain>
    </source>
</reference>
<feature type="region of interest" description="Disordered" evidence="1">
    <location>
        <begin position="1"/>
        <end position="21"/>
    </location>
</feature>
<dbReference type="STRING" id="742152.A0A2H3JFX3"/>
<dbReference type="OMA" id="RCCAGSK"/>
<protein>
    <recommendedName>
        <fullName evidence="2">BTB domain-containing protein</fullName>
    </recommendedName>
</protein>
<organism evidence="3 4">
    <name type="scientific">Wolfiporia cocos (strain MD-104)</name>
    <name type="common">Brown rot fungus</name>
    <dbReference type="NCBI Taxonomy" id="742152"/>
    <lineage>
        <taxon>Eukaryota</taxon>
        <taxon>Fungi</taxon>
        <taxon>Dikarya</taxon>
        <taxon>Basidiomycota</taxon>
        <taxon>Agaricomycotina</taxon>
        <taxon>Agaricomycetes</taxon>
        <taxon>Polyporales</taxon>
        <taxon>Phaeolaceae</taxon>
        <taxon>Wolfiporia</taxon>
    </lineage>
</organism>
<dbReference type="SUPFAM" id="SSF54695">
    <property type="entry name" value="POZ domain"/>
    <property type="match status" value="1"/>
</dbReference>
<dbReference type="EMBL" id="KB468113">
    <property type="protein sequence ID" value="PCH41086.1"/>
    <property type="molecule type" value="Genomic_DNA"/>
</dbReference>
<proteinExistence type="predicted"/>
<feature type="domain" description="BTB" evidence="2">
    <location>
        <begin position="68"/>
        <end position="133"/>
    </location>
</feature>
<dbReference type="PROSITE" id="PS50097">
    <property type="entry name" value="BTB"/>
    <property type="match status" value="1"/>
</dbReference>
<dbReference type="OrthoDB" id="3199068at2759"/>